<accession>A0A6J1BD93</accession>
<dbReference type="CDD" id="cd13132">
    <property type="entry name" value="MATE_eukaryotic"/>
    <property type="match status" value="1"/>
</dbReference>
<evidence type="ECO:0000256" key="3">
    <source>
        <dbReference type="ARBA" id="ARBA00022448"/>
    </source>
</evidence>
<dbReference type="Proteomes" id="UP000504621">
    <property type="component" value="Unplaced"/>
</dbReference>
<dbReference type="PANTHER" id="PTHR11206">
    <property type="entry name" value="MULTIDRUG RESISTANCE PROTEIN"/>
    <property type="match status" value="1"/>
</dbReference>
<dbReference type="Pfam" id="PF01554">
    <property type="entry name" value="MatE"/>
    <property type="match status" value="2"/>
</dbReference>
<dbReference type="InterPro" id="IPR045069">
    <property type="entry name" value="MATE_euk"/>
</dbReference>
<dbReference type="NCBIfam" id="TIGR00797">
    <property type="entry name" value="matE"/>
    <property type="match status" value="1"/>
</dbReference>
<keyword evidence="6 7" id="KW-0472">Membrane</keyword>
<feature type="transmembrane region" description="Helical" evidence="7">
    <location>
        <begin position="173"/>
        <end position="196"/>
    </location>
</feature>
<dbReference type="GO" id="GO:0016020">
    <property type="term" value="C:membrane"/>
    <property type="evidence" value="ECO:0007669"/>
    <property type="project" value="UniProtKB-SubCell"/>
</dbReference>
<feature type="transmembrane region" description="Helical" evidence="7">
    <location>
        <begin position="330"/>
        <end position="358"/>
    </location>
</feature>
<evidence type="ECO:0000256" key="6">
    <source>
        <dbReference type="ARBA" id="ARBA00023136"/>
    </source>
</evidence>
<evidence type="ECO:0000256" key="4">
    <source>
        <dbReference type="ARBA" id="ARBA00022692"/>
    </source>
</evidence>
<evidence type="ECO:0000313" key="9">
    <source>
        <dbReference type="RefSeq" id="XP_021296309.1"/>
    </source>
</evidence>
<name>A0A6J1BD93_9ROSI</name>
<evidence type="ECO:0000256" key="2">
    <source>
        <dbReference type="ARBA" id="ARBA00010199"/>
    </source>
</evidence>
<reference evidence="9" key="1">
    <citation type="submission" date="2025-08" db="UniProtKB">
        <authorList>
            <consortium name="RefSeq"/>
        </authorList>
    </citation>
    <scope>IDENTIFICATION</scope>
    <source>
        <tissue evidence="9">Leaf</tissue>
    </source>
</reference>
<comment type="similarity">
    <text evidence="2 7">Belongs to the multi antimicrobial extrusion (MATE) (TC 2.A.66.1) family.</text>
</comment>
<evidence type="ECO:0000313" key="8">
    <source>
        <dbReference type="Proteomes" id="UP000504621"/>
    </source>
</evidence>
<sequence>MEEPWLGGREEEKWRTTWSAFWEELKMVSYIAVPMVAVMVSQYLSQVISLMMVGHLGELALSGIAIASSVTNVTGFSFFFGMAGALETLCGQAYGAQQYQKLGTYTYCSMVSIIPVCIPICFLWIFMDKLLVLLGQDSEVAMVAGSYSIWLIPGLFAFPFLQSLVRYFQCQGLILPMFLSSCAALCLHIPVCWTLLHKTNLGIIGAALSTGLSYWFNVVLLGIYMRYSSSCEKSRAFIFNDIFLSIKEFFSFALPSAVMVCLEWWSFEVLILLSGLLPDSVLETSVLSICLTTTSFHYLVPYGISAAASTRVSNELGAGNPQAARLSVSVAMVLAAIEPIMVALTLFCCRYVYGYLFSNEKEVVNYVREMIPLLCISVIMDSLQAVLSGVARGTGWQHIGAYVNLGAYYLLGVPVAVVLCFALNLRGKGLWIGILAGSTVQASLLALVTGLTNWQKQVFCYKMVDVIYVECSLILQTKHNFVENCRQAMQGRECWRGVAQPTMNQLEQAGNRGKKRR</sequence>
<dbReference type="GO" id="GO:0015297">
    <property type="term" value="F:antiporter activity"/>
    <property type="evidence" value="ECO:0007669"/>
    <property type="project" value="InterPro"/>
</dbReference>
<protein>
    <recommendedName>
        <fullName evidence="7">Protein DETOXIFICATION</fullName>
    </recommendedName>
    <alternativeName>
        <fullName evidence="7">Multidrug and toxic compound extrusion protein</fullName>
    </alternativeName>
</protein>
<proteinExistence type="inferred from homology"/>
<feature type="transmembrane region" description="Helical" evidence="7">
    <location>
        <begin position="402"/>
        <end position="424"/>
    </location>
</feature>
<feature type="transmembrane region" description="Helical" evidence="7">
    <location>
        <begin position="27"/>
        <end position="44"/>
    </location>
</feature>
<feature type="transmembrane region" description="Helical" evidence="7">
    <location>
        <begin position="370"/>
        <end position="390"/>
    </location>
</feature>
<evidence type="ECO:0000256" key="5">
    <source>
        <dbReference type="ARBA" id="ARBA00022989"/>
    </source>
</evidence>
<dbReference type="RefSeq" id="XP_021296309.1">
    <property type="nucleotide sequence ID" value="XM_021440634.1"/>
</dbReference>
<keyword evidence="4 7" id="KW-0812">Transmembrane</keyword>
<keyword evidence="8" id="KW-1185">Reference proteome</keyword>
<feature type="transmembrane region" description="Helical" evidence="7">
    <location>
        <begin position="139"/>
        <end position="161"/>
    </location>
</feature>
<evidence type="ECO:0000256" key="1">
    <source>
        <dbReference type="ARBA" id="ARBA00004141"/>
    </source>
</evidence>
<feature type="transmembrane region" description="Helical" evidence="7">
    <location>
        <begin position="107"/>
        <end position="127"/>
    </location>
</feature>
<feature type="transmembrane region" description="Helical" evidence="7">
    <location>
        <begin position="202"/>
        <end position="225"/>
    </location>
</feature>
<dbReference type="GeneID" id="110425692"/>
<dbReference type="GO" id="GO:1990961">
    <property type="term" value="P:xenobiotic detoxification by transmembrane export across the plasma membrane"/>
    <property type="evidence" value="ECO:0007669"/>
    <property type="project" value="InterPro"/>
</dbReference>
<organism evidence="8 9">
    <name type="scientific">Herrania umbratica</name>
    <dbReference type="NCBI Taxonomy" id="108875"/>
    <lineage>
        <taxon>Eukaryota</taxon>
        <taxon>Viridiplantae</taxon>
        <taxon>Streptophyta</taxon>
        <taxon>Embryophyta</taxon>
        <taxon>Tracheophyta</taxon>
        <taxon>Spermatophyta</taxon>
        <taxon>Magnoliopsida</taxon>
        <taxon>eudicotyledons</taxon>
        <taxon>Gunneridae</taxon>
        <taxon>Pentapetalae</taxon>
        <taxon>rosids</taxon>
        <taxon>malvids</taxon>
        <taxon>Malvales</taxon>
        <taxon>Malvaceae</taxon>
        <taxon>Byttnerioideae</taxon>
        <taxon>Herrania</taxon>
    </lineage>
</organism>
<dbReference type="GO" id="GO:0042910">
    <property type="term" value="F:xenobiotic transmembrane transporter activity"/>
    <property type="evidence" value="ECO:0007669"/>
    <property type="project" value="InterPro"/>
</dbReference>
<gene>
    <name evidence="9" type="primary">LOC110425692</name>
</gene>
<feature type="transmembrane region" description="Helical" evidence="7">
    <location>
        <begin position="430"/>
        <end position="454"/>
    </location>
</feature>
<comment type="subcellular location">
    <subcellularLocation>
        <location evidence="1">Membrane</location>
        <topology evidence="1">Multi-pass membrane protein</topology>
    </subcellularLocation>
</comment>
<dbReference type="OrthoDB" id="2126698at2759"/>
<dbReference type="AlphaFoldDB" id="A0A6J1BD93"/>
<dbReference type="InterPro" id="IPR002528">
    <property type="entry name" value="MATE_fam"/>
</dbReference>
<keyword evidence="5 7" id="KW-1133">Transmembrane helix</keyword>
<evidence type="ECO:0000256" key="7">
    <source>
        <dbReference type="RuleBase" id="RU004914"/>
    </source>
</evidence>
<keyword evidence="3" id="KW-0813">Transport</keyword>
<feature type="transmembrane region" description="Helical" evidence="7">
    <location>
        <begin position="64"/>
        <end position="86"/>
    </location>
</feature>